<dbReference type="HOGENOM" id="CLU_2480172_0_0_5"/>
<evidence type="ECO:0000313" key="2">
    <source>
        <dbReference type="Proteomes" id="UP000008070"/>
    </source>
</evidence>
<dbReference type="GeneID" id="72989586"/>
<name>C7CF94_METED</name>
<reference evidence="2" key="1">
    <citation type="journal article" date="2009" name="PLoS ONE">
        <title>Methylobacterium genome sequences: a reference blueprint to investigate microbial metabolism of C1 compounds from natural and industrial sources.</title>
        <authorList>
            <person name="Vuilleumier S."/>
            <person name="Chistoserdova L."/>
            <person name="Lee M.-C."/>
            <person name="Bringel F."/>
            <person name="Lajus A."/>
            <person name="Zhou Y."/>
            <person name="Gourion B."/>
            <person name="Barbe V."/>
            <person name="Chang J."/>
            <person name="Cruveiller S."/>
            <person name="Dossat C."/>
            <person name="Gillett W."/>
            <person name="Gruffaz C."/>
            <person name="Haugen E."/>
            <person name="Hourcade E."/>
            <person name="Levy R."/>
            <person name="Mangenot S."/>
            <person name="Muller E."/>
            <person name="Nadalig T."/>
            <person name="Pagni M."/>
            <person name="Penny C."/>
            <person name="Peyraud R."/>
            <person name="Robinson D.G."/>
            <person name="Roche D."/>
            <person name="Rouy Z."/>
            <person name="Saenampechek C."/>
            <person name="Salvignol G."/>
            <person name="Vallenet D."/>
            <person name="Wu Z."/>
            <person name="Marx C.J."/>
            <person name="Vorholt J.A."/>
            <person name="Olson M.V."/>
            <person name="Kaul R."/>
            <person name="Weissenbach J."/>
            <person name="Medigue C."/>
            <person name="Lidstrom M.E."/>
        </authorList>
    </citation>
    <scope>NUCLEOTIDE SEQUENCE [LARGE SCALE GENOMIC DNA]</scope>
    <source>
        <strain evidence="2">DSM 6343 / CIP 106787 / DM4</strain>
    </source>
</reference>
<dbReference type="AlphaFoldDB" id="C7CF94"/>
<organism evidence="1 2">
    <name type="scientific">Methylorubrum extorquens (strain DSM 6343 / CIP 106787 / DM4)</name>
    <name type="common">Methylobacterium extorquens</name>
    <dbReference type="NCBI Taxonomy" id="661410"/>
    <lineage>
        <taxon>Bacteria</taxon>
        <taxon>Pseudomonadati</taxon>
        <taxon>Pseudomonadota</taxon>
        <taxon>Alphaproteobacteria</taxon>
        <taxon>Hyphomicrobiales</taxon>
        <taxon>Methylobacteriaceae</taxon>
        <taxon>Methylorubrum</taxon>
    </lineage>
</organism>
<dbReference type="EMBL" id="FP103042">
    <property type="protein sequence ID" value="CAX24292.1"/>
    <property type="molecule type" value="Genomic_DNA"/>
</dbReference>
<protein>
    <submittedName>
        <fullName evidence="1">Uncharacterized protein</fullName>
    </submittedName>
</protein>
<proteinExistence type="predicted"/>
<sequence length="97" mass="10741">MTEYIVKIGFWLRAYDGFTVEAASDAEAIEKAKAAAKTAMASMAHPEHIDLDERREGVIVFIDRATPDGRQTVIEDVAFDDDRIHPAADEAHIIGQQ</sequence>
<gene>
    <name evidence="1" type="ORF">METD_I2635</name>
</gene>
<evidence type="ECO:0000313" key="1">
    <source>
        <dbReference type="EMBL" id="CAX24292.1"/>
    </source>
</evidence>
<dbReference type="RefSeq" id="WP_015822478.1">
    <property type="nucleotide sequence ID" value="NC_012988.1"/>
</dbReference>
<accession>C7CF94</accession>
<dbReference type="KEGG" id="mdi:METDI2635"/>
<dbReference type="Proteomes" id="UP000008070">
    <property type="component" value="Chromosome"/>
</dbReference>